<sequence>MTPTAFVGFPSPFAVCRRATPCKAGGALGELLASCYSFRCPPFSPSRRRSPLSPQSCAAGYLRAPVPVVPLRLAAPPPSPHSTCLRALPLRFASSAPHSARRRA</sequence>
<dbReference type="EnsemblPlants" id="OGLUM07G09930.1">
    <property type="protein sequence ID" value="OGLUM07G09930.1"/>
    <property type="gene ID" value="OGLUM07G09930"/>
</dbReference>
<organism evidence="1">
    <name type="scientific">Oryza glumipatula</name>
    <dbReference type="NCBI Taxonomy" id="40148"/>
    <lineage>
        <taxon>Eukaryota</taxon>
        <taxon>Viridiplantae</taxon>
        <taxon>Streptophyta</taxon>
        <taxon>Embryophyta</taxon>
        <taxon>Tracheophyta</taxon>
        <taxon>Spermatophyta</taxon>
        <taxon>Magnoliopsida</taxon>
        <taxon>Liliopsida</taxon>
        <taxon>Poales</taxon>
        <taxon>Poaceae</taxon>
        <taxon>BOP clade</taxon>
        <taxon>Oryzoideae</taxon>
        <taxon>Oryzeae</taxon>
        <taxon>Oryzinae</taxon>
        <taxon>Oryza</taxon>
    </lineage>
</organism>
<name>A0A0E0AIC0_9ORYZ</name>
<reference evidence="1" key="2">
    <citation type="submission" date="2018-05" db="EMBL/GenBank/DDBJ databases">
        <title>OgluRS3 (Oryza glumaepatula Reference Sequence Version 3).</title>
        <authorList>
            <person name="Zhang J."/>
            <person name="Kudrna D."/>
            <person name="Lee S."/>
            <person name="Talag J."/>
            <person name="Welchert J."/>
            <person name="Wing R.A."/>
        </authorList>
    </citation>
    <scope>NUCLEOTIDE SEQUENCE [LARGE SCALE GENOMIC DNA]</scope>
</reference>
<accession>A0A0E0AIC0</accession>
<evidence type="ECO:0000313" key="1">
    <source>
        <dbReference type="EnsemblPlants" id="OGLUM07G09930.1"/>
    </source>
</evidence>
<reference evidence="1" key="1">
    <citation type="submission" date="2015-04" db="UniProtKB">
        <authorList>
            <consortium name="EnsemblPlants"/>
        </authorList>
    </citation>
    <scope>IDENTIFICATION</scope>
</reference>
<dbReference type="AlphaFoldDB" id="A0A0E0AIC0"/>
<keyword evidence="2" id="KW-1185">Reference proteome</keyword>
<dbReference type="Proteomes" id="UP000026961">
    <property type="component" value="Chromosome 7"/>
</dbReference>
<dbReference type="Gramene" id="OGLUM07G09930.1">
    <property type="protein sequence ID" value="OGLUM07G09930.1"/>
    <property type="gene ID" value="OGLUM07G09930"/>
</dbReference>
<evidence type="ECO:0000313" key="2">
    <source>
        <dbReference type="Proteomes" id="UP000026961"/>
    </source>
</evidence>
<protein>
    <submittedName>
        <fullName evidence="1">Uncharacterized protein</fullName>
    </submittedName>
</protein>
<proteinExistence type="predicted"/>
<dbReference type="HOGENOM" id="CLU_2254345_0_0_1"/>